<comment type="caution">
    <text evidence="1">The sequence shown here is derived from an EMBL/GenBank/DDBJ whole genome shotgun (WGS) entry which is preliminary data.</text>
</comment>
<proteinExistence type="predicted"/>
<accession>A0AB36S804</accession>
<dbReference type="EMBL" id="PDEB01000004">
    <property type="protein sequence ID" value="PEH45081.1"/>
    <property type="molecule type" value="Genomic_DNA"/>
</dbReference>
<name>A0AB36S804_9ENTE</name>
<evidence type="ECO:0000313" key="1">
    <source>
        <dbReference type="EMBL" id="PEH45081.1"/>
    </source>
</evidence>
<evidence type="ECO:0000313" key="2">
    <source>
        <dbReference type="Proteomes" id="UP000220669"/>
    </source>
</evidence>
<organism evidence="1 2">
    <name type="scientific">Enterococcus durans</name>
    <dbReference type="NCBI Taxonomy" id="53345"/>
    <lineage>
        <taxon>Bacteria</taxon>
        <taxon>Bacillati</taxon>
        <taxon>Bacillota</taxon>
        <taxon>Bacilli</taxon>
        <taxon>Lactobacillales</taxon>
        <taxon>Enterococcaceae</taxon>
        <taxon>Enterococcus</taxon>
    </lineage>
</organism>
<reference evidence="1 2" key="1">
    <citation type="submission" date="2017-09" db="EMBL/GenBank/DDBJ databases">
        <title>FDA dAtabase for Regulatory Grade micrObial Sequences (FDA-ARGOS): Supporting development and validation of Infectious Disease Dx tests.</title>
        <authorList>
            <person name="Minogue T."/>
            <person name="Wolcott M."/>
            <person name="Wasieloski L."/>
            <person name="Aguilar W."/>
            <person name="Moore D."/>
            <person name="Tallon L.J."/>
            <person name="Sadzewicz L."/>
            <person name="Ott S."/>
            <person name="Zhao X."/>
            <person name="Nagaraj S."/>
            <person name="Vavikolanu K."/>
            <person name="Aluvathingal J."/>
            <person name="Nadendla S."/>
            <person name="Sichtig H."/>
        </authorList>
    </citation>
    <scope>NUCLEOTIDE SEQUENCE [LARGE SCALE GENOMIC DNA]</scope>
    <source>
        <strain evidence="1 2">FDAARGOS_396</strain>
    </source>
</reference>
<evidence type="ECO:0008006" key="3">
    <source>
        <dbReference type="Google" id="ProtNLM"/>
    </source>
</evidence>
<dbReference type="Proteomes" id="UP000220669">
    <property type="component" value="Unassembled WGS sequence"/>
</dbReference>
<dbReference type="Gene3D" id="2.60.40.1080">
    <property type="match status" value="1"/>
</dbReference>
<protein>
    <recommendedName>
        <fullName evidence="3">BIG2 domain-containing protein</fullName>
    </recommendedName>
</protein>
<gene>
    <name evidence="1" type="ORF">CRM96_08685</name>
</gene>
<sequence>MAPSQKTWTGKVGDTKTFTISAVPADASDAAAVIAAATATSSDDAIATVVKNENGGFDGTIVAEGSATFTFTSGEFTTSISVTGQAAS</sequence>
<dbReference type="RefSeq" id="WP_033607370.1">
    <property type="nucleotide sequence ID" value="NZ_PDEB01000004.1"/>
</dbReference>
<dbReference type="AlphaFoldDB" id="A0AB36S804"/>